<dbReference type="EMBL" id="JH816462">
    <property type="protein sequence ID" value="EKC31279.1"/>
    <property type="molecule type" value="Genomic_DNA"/>
</dbReference>
<dbReference type="InParanoid" id="K1QJD0"/>
<protein>
    <submittedName>
        <fullName evidence="1">Uncharacterized protein</fullName>
    </submittedName>
</protein>
<sequence length="70" mass="8102">MHELLEILARVGCDPLAIIVTSLQRIANMLHQCRIDNEYIRCWKPANYRVLLAEMIQTVGIYMDICQIAL</sequence>
<accession>K1QJD0</accession>
<dbReference type="AlphaFoldDB" id="K1QJD0"/>
<organism evidence="1">
    <name type="scientific">Magallana gigas</name>
    <name type="common">Pacific oyster</name>
    <name type="synonym">Crassostrea gigas</name>
    <dbReference type="NCBI Taxonomy" id="29159"/>
    <lineage>
        <taxon>Eukaryota</taxon>
        <taxon>Metazoa</taxon>
        <taxon>Spiralia</taxon>
        <taxon>Lophotrochozoa</taxon>
        <taxon>Mollusca</taxon>
        <taxon>Bivalvia</taxon>
        <taxon>Autobranchia</taxon>
        <taxon>Pteriomorphia</taxon>
        <taxon>Ostreida</taxon>
        <taxon>Ostreoidea</taxon>
        <taxon>Ostreidae</taxon>
        <taxon>Magallana</taxon>
    </lineage>
</organism>
<evidence type="ECO:0000313" key="1">
    <source>
        <dbReference type="EMBL" id="EKC31279.1"/>
    </source>
</evidence>
<name>K1QJD0_MAGGI</name>
<proteinExistence type="predicted"/>
<reference evidence="1" key="1">
    <citation type="journal article" date="2012" name="Nature">
        <title>The oyster genome reveals stress adaptation and complexity of shell formation.</title>
        <authorList>
            <person name="Zhang G."/>
            <person name="Fang X."/>
            <person name="Guo X."/>
            <person name="Li L."/>
            <person name="Luo R."/>
            <person name="Xu F."/>
            <person name="Yang P."/>
            <person name="Zhang L."/>
            <person name="Wang X."/>
            <person name="Qi H."/>
            <person name="Xiong Z."/>
            <person name="Que H."/>
            <person name="Xie Y."/>
            <person name="Holland P.W."/>
            <person name="Paps J."/>
            <person name="Zhu Y."/>
            <person name="Wu F."/>
            <person name="Chen Y."/>
            <person name="Wang J."/>
            <person name="Peng C."/>
            <person name="Meng J."/>
            <person name="Yang L."/>
            <person name="Liu J."/>
            <person name="Wen B."/>
            <person name="Zhang N."/>
            <person name="Huang Z."/>
            <person name="Zhu Q."/>
            <person name="Feng Y."/>
            <person name="Mount A."/>
            <person name="Hedgecock D."/>
            <person name="Xu Z."/>
            <person name="Liu Y."/>
            <person name="Domazet-Loso T."/>
            <person name="Du Y."/>
            <person name="Sun X."/>
            <person name="Zhang S."/>
            <person name="Liu B."/>
            <person name="Cheng P."/>
            <person name="Jiang X."/>
            <person name="Li J."/>
            <person name="Fan D."/>
            <person name="Wang W."/>
            <person name="Fu W."/>
            <person name="Wang T."/>
            <person name="Wang B."/>
            <person name="Zhang J."/>
            <person name="Peng Z."/>
            <person name="Li Y."/>
            <person name="Li N."/>
            <person name="Wang J."/>
            <person name="Chen M."/>
            <person name="He Y."/>
            <person name="Tan F."/>
            <person name="Song X."/>
            <person name="Zheng Q."/>
            <person name="Huang R."/>
            <person name="Yang H."/>
            <person name="Du X."/>
            <person name="Chen L."/>
            <person name="Yang M."/>
            <person name="Gaffney P.M."/>
            <person name="Wang S."/>
            <person name="Luo L."/>
            <person name="She Z."/>
            <person name="Ming Y."/>
            <person name="Huang W."/>
            <person name="Zhang S."/>
            <person name="Huang B."/>
            <person name="Zhang Y."/>
            <person name="Qu T."/>
            <person name="Ni P."/>
            <person name="Miao G."/>
            <person name="Wang J."/>
            <person name="Wang Q."/>
            <person name="Steinberg C.E."/>
            <person name="Wang H."/>
            <person name="Li N."/>
            <person name="Qian L."/>
            <person name="Zhang G."/>
            <person name="Li Y."/>
            <person name="Yang H."/>
            <person name="Liu X."/>
            <person name="Wang J."/>
            <person name="Yin Y."/>
            <person name="Wang J."/>
        </authorList>
    </citation>
    <scope>NUCLEOTIDE SEQUENCE [LARGE SCALE GENOMIC DNA]</scope>
    <source>
        <strain evidence="1">05x7-T-G4-1.051#20</strain>
    </source>
</reference>
<dbReference type="HOGENOM" id="CLU_2760316_0_0_1"/>
<gene>
    <name evidence="1" type="ORF">CGI_10007500</name>
</gene>